<organism evidence="1">
    <name type="scientific">marine sediment metagenome</name>
    <dbReference type="NCBI Taxonomy" id="412755"/>
    <lineage>
        <taxon>unclassified sequences</taxon>
        <taxon>metagenomes</taxon>
        <taxon>ecological metagenomes</taxon>
    </lineage>
</organism>
<gene>
    <name evidence="1" type="ORF">LCGC14_0146280</name>
</gene>
<proteinExistence type="predicted"/>
<sequence length="159" mass="18877">MKHIKWTYIRGAKVHCTEGYEGFHIRQTKGFWYYLDFQEVSRSKGDNVWCGPFSTLELAKEAVQALHDDRTSIMIWTIYDKKHEEYCIFRTRWTRLLSKAKKHTDYVEAKNEVLLLPDSEVMERDIVLRGYKLSPSGDDVTEVSIQKYYSDRQKELLKA</sequence>
<protein>
    <submittedName>
        <fullName evidence="1">Uncharacterized protein</fullName>
    </submittedName>
</protein>
<name>A0A0F9VFE7_9ZZZZ</name>
<evidence type="ECO:0000313" key="1">
    <source>
        <dbReference type="EMBL" id="KKN98517.1"/>
    </source>
</evidence>
<dbReference type="AlphaFoldDB" id="A0A0F9VFE7"/>
<dbReference type="EMBL" id="LAZR01000051">
    <property type="protein sequence ID" value="KKN98517.1"/>
    <property type="molecule type" value="Genomic_DNA"/>
</dbReference>
<accession>A0A0F9VFE7</accession>
<reference evidence="1" key="1">
    <citation type="journal article" date="2015" name="Nature">
        <title>Complex archaea that bridge the gap between prokaryotes and eukaryotes.</title>
        <authorList>
            <person name="Spang A."/>
            <person name="Saw J.H."/>
            <person name="Jorgensen S.L."/>
            <person name="Zaremba-Niedzwiedzka K."/>
            <person name="Martijn J."/>
            <person name="Lind A.E."/>
            <person name="van Eijk R."/>
            <person name="Schleper C."/>
            <person name="Guy L."/>
            <person name="Ettema T.J."/>
        </authorList>
    </citation>
    <scope>NUCLEOTIDE SEQUENCE</scope>
</reference>
<comment type="caution">
    <text evidence="1">The sequence shown here is derived from an EMBL/GenBank/DDBJ whole genome shotgun (WGS) entry which is preliminary data.</text>
</comment>